<reference evidence="7" key="1">
    <citation type="journal article" date="2019" name="Int. J. Syst. Evol. Microbiol.">
        <title>The Global Catalogue of Microorganisms (GCM) 10K type strain sequencing project: providing services to taxonomists for standard genome sequencing and annotation.</title>
        <authorList>
            <consortium name="The Broad Institute Genomics Platform"/>
            <consortium name="The Broad Institute Genome Sequencing Center for Infectious Disease"/>
            <person name="Wu L."/>
            <person name="Ma J."/>
        </authorList>
    </citation>
    <scope>NUCLEOTIDE SEQUENCE [LARGE SCALE GENOMIC DNA]</scope>
    <source>
        <strain evidence="7">KCTC 22814</strain>
    </source>
</reference>
<evidence type="ECO:0000313" key="6">
    <source>
        <dbReference type="EMBL" id="MFD2968704.1"/>
    </source>
</evidence>
<name>A0ABW6BJJ7_9SPHI</name>
<evidence type="ECO:0000259" key="5">
    <source>
        <dbReference type="Pfam" id="PF26305"/>
    </source>
</evidence>
<dbReference type="RefSeq" id="WP_320185026.1">
    <property type="nucleotide sequence ID" value="NZ_CP138332.1"/>
</dbReference>
<gene>
    <name evidence="6" type="ORF">ACFS7Y_14990</name>
</gene>
<comment type="caution">
    <text evidence="6">The sequence shown here is derived from an EMBL/GenBank/DDBJ whole genome shotgun (WGS) entry which is preliminary data.</text>
</comment>
<proteinExistence type="predicted"/>
<keyword evidence="4" id="KW-0051">Antiviral defense</keyword>
<evidence type="ECO:0000256" key="4">
    <source>
        <dbReference type="ARBA" id="ARBA00023118"/>
    </source>
</evidence>
<dbReference type="InterPro" id="IPR058909">
    <property type="entry name" value="CD_NTase_C"/>
</dbReference>
<sequence>MSKNYKTLLSRLQNRMNPENYSDRKLYGDVEAVELAAASTNSMLEYVKRSMQGVAKEYTDKSIAAGSNVKSHLELVLNRVDYEYQGSVMTNTHIKGNSDIDLLVLSDKFYFSENHRIESEFVKAVNSYLLNEPQRIRLQAHVNAGKYLGNSNQDLLDIRMSSERKLTSAYFLCDTSKSKSIAITNQHLHRDVDIVVAAWHNTFEGIRDADIRKNSIRIYDKESNDVGRVESPFVSIERINGKDGTVNGRLKKMIRFAKTIKCDADFEIDLSSFEINAICYNINTGKYATKPFYELVPVLYHEFERLNTDSLYRDSLVSVDGSEFIFKGKDRKVRALQHMCVELDDVLKDLAIHLVQSYVR</sequence>
<organism evidence="6 7">
    <name type="scientific">Sphingobacterium bambusae</name>
    <dbReference type="NCBI Taxonomy" id="662858"/>
    <lineage>
        <taxon>Bacteria</taxon>
        <taxon>Pseudomonadati</taxon>
        <taxon>Bacteroidota</taxon>
        <taxon>Sphingobacteriia</taxon>
        <taxon>Sphingobacteriales</taxon>
        <taxon>Sphingobacteriaceae</taxon>
        <taxon>Sphingobacterium</taxon>
    </lineage>
</organism>
<keyword evidence="2" id="KW-0548">Nucleotidyltransferase</keyword>
<evidence type="ECO:0000256" key="1">
    <source>
        <dbReference type="ARBA" id="ARBA00022679"/>
    </source>
</evidence>
<dbReference type="Pfam" id="PF26305">
    <property type="entry name" value="CD_NTase_C"/>
    <property type="match status" value="1"/>
</dbReference>
<dbReference type="EMBL" id="JBHUPB010000010">
    <property type="protein sequence ID" value="MFD2968704.1"/>
    <property type="molecule type" value="Genomic_DNA"/>
</dbReference>
<keyword evidence="7" id="KW-1185">Reference proteome</keyword>
<dbReference type="Gene3D" id="3.30.460.10">
    <property type="entry name" value="Beta Polymerase, domain 2"/>
    <property type="match status" value="1"/>
</dbReference>
<dbReference type="Proteomes" id="UP001597525">
    <property type="component" value="Unassembled WGS sequence"/>
</dbReference>
<keyword evidence="3" id="KW-0547">Nucleotide-binding</keyword>
<dbReference type="InterPro" id="IPR043519">
    <property type="entry name" value="NT_sf"/>
</dbReference>
<evidence type="ECO:0000256" key="3">
    <source>
        <dbReference type="ARBA" id="ARBA00022741"/>
    </source>
</evidence>
<keyword evidence="1" id="KW-0808">Transferase</keyword>
<accession>A0ABW6BJJ7</accession>
<feature type="domain" description="cGAS/DncV-like nucleotidyltransferase C-terminal helical" evidence="5">
    <location>
        <begin position="238"/>
        <end position="345"/>
    </location>
</feature>
<protein>
    <submittedName>
        <fullName evidence="6">Nucleotidyltransferase domain-containing protein</fullName>
    </submittedName>
</protein>
<dbReference type="SUPFAM" id="SSF81301">
    <property type="entry name" value="Nucleotidyltransferase"/>
    <property type="match status" value="1"/>
</dbReference>
<evidence type="ECO:0000313" key="7">
    <source>
        <dbReference type="Proteomes" id="UP001597525"/>
    </source>
</evidence>
<evidence type="ECO:0000256" key="2">
    <source>
        <dbReference type="ARBA" id="ARBA00022695"/>
    </source>
</evidence>